<comment type="caution">
    <text evidence="6">The sequence shown here is derived from an EMBL/GenBank/DDBJ whole genome shotgun (WGS) entry which is preliminary data.</text>
</comment>
<dbReference type="EMBL" id="JASBNA010000021">
    <property type="protein sequence ID" value="KAK7685180.1"/>
    <property type="molecule type" value="Genomic_DNA"/>
</dbReference>
<evidence type="ECO:0000259" key="5">
    <source>
        <dbReference type="PROSITE" id="PS50865"/>
    </source>
</evidence>
<dbReference type="Pfam" id="PF01753">
    <property type="entry name" value="zf-MYND"/>
    <property type="match status" value="1"/>
</dbReference>
<dbReference type="Gene3D" id="6.10.140.2220">
    <property type="match status" value="1"/>
</dbReference>
<keyword evidence="3" id="KW-0862">Zinc</keyword>
<gene>
    <name evidence="6" type="ORF">QCA50_011543</name>
</gene>
<evidence type="ECO:0000256" key="3">
    <source>
        <dbReference type="ARBA" id="ARBA00022833"/>
    </source>
</evidence>
<keyword evidence="7" id="KW-1185">Reference proteome</keyword>
<dbReference type="GO" id="GO:0008270">
    <property type="term" value="F:zinc ion binding"/>
    <property type="evidence" value="ECO:0007669"/>
    <property type="project" value="UniProtKB-KW"/>
</dbReference>
<evidence type="ECO:0000256" key="4">
    <source>
        <dbReference type="PROSITE-ProRule" id="PRU00134"/>
    </source>
</evidence>
<dbReference type="PROSITE" id="PS50865">
    <property type="entry name" value="ZF_MYND_2"/>
    <property type="match status" value="1"/>
</dbReference>
<evidence type="ECO:0000313" key="7">
    <source>
        <dbReference type="Proteomes" id="UP001385951"/>
    </source>
</evidence>
<dbReference type="InterPro" id="IPR002893">
    <property type="entry name" value="Znf_MYND"/>
</dbReference>
<dbReference type="SUPFAM" id="SSF144232">
    <property type="entry name" value="HIT/MYND zinc finger-like"/>
    <property type="match status" value="1"/>
</dbReference>
<evidence type="ECO:0000256" key="2">
    <source>
        <dbReference type="ARBA" id="ARBA00022771"/>
    </source>
</evidence>
<evidence type="ECO:0000313" key="6">
    <source>
        <dbReference type="EMBL" id="KAK7685180.1"/>
    </source>
</evidence>
<evidence type="ECO:0000256" key="1">
    <source>
        <dbReference type="ARBA" id="ARBA00022723"/>
    </source>
</evidence>
<protein>
    <recommendedName>
        <fullName evidence="5">MYND-type domain-containing protein</fullName>
    </recommendedName>
</protein>
<proteinExistence type="predicted"/>
<reference evidence="6 7" key="1">
    <citation type="submission" date="2022-09" db="EMBL/GenBank/DDBJ databases">
        <authorList>
            <person name="Palmer J.M."/>
        </authorList>
    </citation>
    <scope>NUCLEOTIDE SEQUENCE [LARGE SCALE GENOMIC DNA]</scope>
    <source>
        <strain evidence="6 7">DSM 7382</strain>
    </source>
</reference>
<sequence length="226" mass="26708">MADTDSKESSESAKKFIPSNRLCSWCIKPSPSVKRCGQCKMVQYCSKTCQKAAWKFHKKACMTGANHQRDVAENEETAELNYELNKWLKFWRMYIHNLGVQVMDLANHPPDRLATHVWVLILDRDYETNLQSFRMKCDRAEIWTREEATQYMRDTGASEENISDWYDDNRGDHTLHTAIFVGSYVRFMWISFRTLDDYRNKTPEESRRIAKETKEKLMYLINNPPL</sequence>
<dbReference type="PROSITE" id="PS01360">
    <property type="entry name" value="ZF_MYND_1"/>
    <property type="match status" value="1"/>
</dbReference>
<keyword evidence="1" id="KW-0479">Metal-binding</keyword>
<organism evidence="6 7">
    <name type="scientific">Cerrena zonata</name>
    <dbReference type="NCBI Taxonomy" id="2478898"/>
    <lineage>
        <taxon>Eukaryota</taxon>
        <taxon>Fungi</taxon>
        <taxon>Dikarya</taxon>
        <taxon>Basidiomycota</taxon>
        <taxon>Agaricomycotina</taxon>
        <taxon>Agaricomycetes</taxon>
        <taxon>Polyporales</taxon>
        <taxon>Cerrenaceae</taxon>
        <taxon>Cerrena</taxon>
    </lineage>
</organism>
<keyword evidence="2 4" id="KW-0863">Zinc-finger</keyword>
<dbReference type="Proteomes" id="UP001385951">
    <property type="component" value="Unassembled WGS sequence"/>
</dbReference>
<feature type="domain" description="MYND-type" evidence="5">
    <location>
        <begin position="23"/>
        <end position="61"/>
    </location>
</feature>
<dbReference type="AlphaFoldDB" id="A0AAW0G847"/>
<accession>A0AAW0G847</accession>
<name>A0AAW0G847_9APHY</name>